<dbReference type="Proteomes" id="UP000001949">
    <property type="component" value="Unassembled WGS sequence"/>
</dbReference>
<dbReference type="KEGG" id="tpv:TP01_0092"/>
<dbReference type="RefSeq" id="XP_765619.1">
    <property type="nucleotide sequence ID" value="XM_760526.1"/>
</dbReference>
<keyword evidence="1" id="KW-0677">Repeat</keyword>
<dbReference type="OMA" id="YVNGVHD"/>
<dbReference type="eggNOG" id="ENOG502RNM3">
    <property type="taxonomic scope" value="Eukaryota"/>
</dbReference>
<gene>
    <name evidence="2" type="ordered locus">TP01_0092</name>
</gene>
<name>Q4N9M2_THEPA</name>
<dbReference type="PANTHER" id="PTHR22895">
    <property type="entry name" value="ARMADILLO REPEAT-CONTAINING PROTEIN 6"/>
    <property type="match status" value="1"/>
</dbReference>
<dbReference type="STRING" id="5875.Q4N9M2"/>
<keyword evidence="3" id="KW-1185">Reference proteome</keyword>
<dbReference type="PANTHER" id="PTHR22895:SF0">
    <property type="entry name" value="ARMADILLO REPEAT-CONTAINING PROTEIN 6"/>
    <property type="match status" value="1"/>
</dbReference>
<protein>
    <submittedName>
        <fullName evidence="2">Uncharacterized protein</fullName>
    </submittedName>
</protein>
<dbReference type="InterPro" id="IPR016024">
    <property type="entry name" value="ARM-type_fold"/>
</dbReference>
<dbReference type="SUPFAM" id="SSF48371">
    <property type="entry name" value="ARM repeat"/>
    <property type="match status" value="4"/>
</dbReference>
<dbReference type="EMBL" id="AAGK01000001">
    <property type="protein sequence ID" value="EAN33336.1"/>
    <property type="molecule type" value="Genomic_DNA"/>
</dbReference>
<reference evidence="2 3" key="1">
    <citation type="journal article" date="2005" name="Science">
        <title>Genome sequence of Theileria parva, a bovine pathogen that transforms lymphocytes.</title>
        <authorList>
            <person name="Gardner M.J."/>
            <person name="Bishop R."/>
            <person name="Shah T."/>
            <person name="de Villiers E.P."/>
            <person name="Carlton J.M."/>
            <person name="Hall N."/>
            <person name="Ren Q."/>
            <person name="Paulsen I.T."/>
            <person name="Pain A."/>
            <person name="Berriman M."/>
            <person name="Wilson R.J.M."/>
            <person name="Sato S."/>
            <person name="Ralph S.A."/>
            <person name="Mann D.J."/>
            <person name="Xiong Z."/>
            <person name="Shallom S.J."/>
            <person name="Weidman J."/>
            <person name="Jiang L."/>
            <person name="Lynn J."/>
            <person name="Weaver B."/>
            <person name="Shoaibi A."/>
            <person name="Domingo A.R."/>
            <person name="Wasawo D."/>
            <person name="Crabtree J."/>
            <person name="Wortman J.R."/>
            <person name="Haas B."/>
            <person name="Angiuoli S.V."/>
            <person name="Creasy T.H."/>
            <person name="Lu C."/>
            <person name="Suh B."/>
            <person name="Silva J.C."/>
            <person name="Utterback T.R."/>
            <person name="Feldblyum T.V."/>
            <person name="Pertea M."/>
            <person name="Allen J."/>
            <person name="Nierman W.C."/>
            <person name="Taracha E.L.N."/>
            <person name="Salzberg S.L."/>
            <person name="White O.R."/>
            <person name="Fitzhugh H.A."/>
            <person name="Morzaria S."/>
            <person name="Venter J.C."/>
            <person name="Fraser C.M."/>
            <person name="Nene V."/>
        </authorList>
    </citation>
    <scope>NUCLEOTIDE SEQUENCE [LARGE SCALE GENOMIC DNA]</scope>
    <source>
        <strain evidence="2 3">Muguga</strain>
    </source>
</reference>
<evidence type="ECO:0000313" key="3">
    <source>
        <dbReference type="Proteomes" id="UP000001949"/>
    </source>
</evidence>
<accession>Q4N9M2</accession>
<sequence>MAVGKMRRAPDSGVSNAVSTIIEHQKFKKMLVFGLRSLSDLCNPSNQLYVENALYALERNVVKGILTAVENFGDDEDLVLCSTVIMSTMSKGCLEYREDSGLLKKLVTDGGVDVVQKALERAPQDEDVLDNCIKFLENVSNLEGLGNRGSEFVPHVCKSMEVVKSYPVANRLVLCLSNLTNQSESCFALKNNQGIQPLLDLCMKFLTNDKSATLVENCFKTLLALSQLKLMEESNLQAVMNLVESCKDSKVVLSRASEVIKSVVDTAKLQNSLKVLEKNDYDSPEYKVAVNTLRSLSYISTMSEELAKKGVIPILLKLLSDSSEKLGAGEAKLGASGEQLSEVVFGASRMLASISSSSSEYGQQVLSNNGLDVLVRALSQSIQYPRSVVGLSSVLVQLLKYEPKSFGNAVSVALPILYQLAEDEAVSHALVEFLLASSQYSELENVFIQNKVLEILSTCCQYHTSNLAYQFNVVSILNRFSRFIDNLKLIHEYGGLQGITFALDQNYKDLKYCLEVLNFVSALASTSNAQKYLTTGDYLIADVILELMLHYRDNEPVIDLSVKILELVLEEKDVEKYAKRLNSAMPNSVKDPDGTFKALTALTGVHKISRLRPLLSKYNPLNGVLTAVTEWLDHNGGPEWVKQRTNLTRAALSLVVVCQTNEEIRETLLTVSELACVYQVKKVIDLEQSDDNFLLHCTGAMVVLCAMDRTYDESEVQEAVECVSKVMKRHQDVRQAQASLLEALNKLMEQSDRFFLSAILNTGCLALIVKYLSTVPMYLNLQILGIGLIYKCSQLDPQVVEFLKSSNCFQLLRAVNRTHTKNKKLRAIVGSLLSLLMPADALESELDQLLKDLVNYVTDKDAEGVNTCLVSINQLLVSKEAVKAAVMLNIASPVNKALDWTLANPKLYTGEENLFEPTLAEFSLVGLNVLAFRTGLVYATKNSVTKFFLKLFTSLTSNSQVMMEDGVVSTLDGLSMLFRHDVANIDEALRDDLLSKLSSCFTRILNSSSVVSSVCRCLGSMCASPGKLDKLLNNSNFSKFCNYLVDNLSSPQTTGSMDKEKVVENTLVALNELLGTKYQALIDYFDKNTKIVASLVGLLEEYYKNPEIVVPASNLLSYFDKKVVLSRLPNLSSFLETVSKTLVYNKADVSAVVALLSLLVHLLDDSNKEECKKTSVVESISTVMLMHLENEEISRLGGILFSLLGAECQISALMRNVIQIVEAKEENMGQKVDKLCLILAMYLGSELKERSEALKHTEPFLSSLNQCVSFLADNSNLLSSTCCVSRRLCDSAFEDHEDPFGAWSVASSSNLAQISSLVKSEYGYSNLKFLVNAFRVFTACVYNGYTVDTMLAEAPGLMVRTVQVLERYKENSELVFNVLEYCMYLANATGSDPATTTPGVQVLLENFGNPVDLITSALTVNKNNESLLVTGFNLLAELVSSTKNLDSNQVFNSVETCLKLAKAVSSKGNTVDKKLPQNSSQMGKNALDSYVHYFNSAYMNGYLNDYMSGDVVSNMVMMFEGNNFEGLSPVQFALFVLNSATAGEMAQLERLGVVQKLLGLFEGLLQSDKTLTKEELLQLLSGLSEAVNRDAIKAVLVFKELFPKIKSNEVLNTDPEVVSLLLNSLIQATGVKGVGSLLHSVEPFMKYLDVVSKVCPDLVNKLMTLIKKDLPKKKTCETVYQNLTELTNSGSSDESVTPDYSTVTLENALMMEDFRFVSDLLLKYNGKVQKPGDTECKDFGFGFKCVDVWSRCEGNASMMAKSGLSALLVSALAKQSDLVLMDALLVSLCSCCKQKDLLLSFVSNKELVPNADSFLAKAYQKRLVTTGADRNVNIDSAYENVLFNSMLLIDLTAVNRKVYLKSNVIPSLMEVWSLHDQNKYSSTKILRQVFRTLRKIVSDQNVQLMVKCKLVPRTNKVFSQLTTIKEEICSVQLLEKIIAVLDRYVKSGSSSAIVTNCCLALANICVDFKTASDKFCTLHGPRLNLEVFVNFKSNFEVVNGSSILLCNLLYKNDKLKELYGKNGTPSALVECLMNFVASSEPTSLRCLESLFKAISNLGLYTKNLQYFMEAHIESPFKKWFNKVVHTKEYDVGLVKVGLNCLSNLVVENNGDYMKRFGVILEDLVSMLNSEFADGKVVFLVLDVLNNLCRYKDNAGRFVELEGVFAVVKNMRRLSYDVEVLVTGIHLFRHMAHGTGAVKLLEVDIFSLLLDILVQANELNDVLISSLRCLRRLIHSPEMVYLLCSQDGLDTVIKCSSRMKDQSSVLVESIRLILGMLYYTDPYTGGHTPTKQSDSDESTGVSDAESDYGWENIGMTATTIVEVIKFSCYVASQESCLKMSRLQSSVVSLCVYFMSCGLCGEELAMNGFSLILENFISNFCLTAPNLALLAVAALESSFNYPPDLRSSILTKPIQKKLRDLTLVITDKQTKAKLTKLLEHFSNNTQPSVIGKFDLGLSEWNVDPYPNGVHDLPESMKEMLRNGGKFHLVTEGDEEVKRRLKRGKEFEYSWRASQDLLTLEWTHDALQEKNKIAFMRVRNIARGLKHDLLAKANQKDYKRVSNVNTLVLLGSCTEEFPQGFALPMVFKNNHEREAVAEAFIQWRDASSFN</sequence>
<dbReference type="Gene3D" id="1.25.10.10">
    <property type="entry name" value="Leucine-rich Repeat Variant"/>
    <property type="match status" value="4"/>
</dbReference>
<dbReference type="InterPro" id="IPR000225">
    <property type="entry name" value="Armadillo"/>
</dbReference>
<dbReference type="SMART" id="SM00185">
    <property type="entry name" value="ARM"/>
    <property type="match status" value="6"/>
</dbReference>
<evidence type="ECO:0000256" key="1">
    <source>
        <dbReference type="ARBA" id="ARBA00022737"/>
    </source>
</evidence>
<dbReference type="GeneID" id="3503399"/>
<dbReference type="InParanoid" id="Q4N9M2"/>
<organism evidence="2 3">
    <name type="scientific">Theileria parva</name>
    <name type="common">East coast fever infection agent</name>
    <dbReference type="NCBI Taxonomy" id="5875"/>
    <lineage>
        <taxon>Eukaryota</taxon>
        <taxon>Sar</taxon>
        <taxon>Alveolata</taxon>
        <taxon>Apicomplexa</taxon>
        <taxon>Aconoidasida</taxon>
        <taxon>Piroplasmida</taxon>
        <taxon>Theileriidae</taxon>
        <taxon>Theileria</taxon>
    </lineage>
</organism>
<evidence type="ECO:0000313" key="2">
    <source>
        <dbReference type="EMBL" id="EAN33336.1"/>
    </source>
</evidence>
<dbReference type="InterPro" id="IPR011989">
    <property type="entry name" value="ARM-like"/>
</dbReference>
<dbReference type="VEuPathDB" id="PiroplasmaDB:TpMuguga_01g00092"/>
<comment type="caution">
    <text evidence="2">The sequence shown here is derived from an EMBL/GenBank/DDBJ whole genome shotgun (WGS) entry which is preliminary data.</text>
</comment>
<proteinExistence type="predicted"/>